<reference evidence="2 3" key="1">
    <citation type="submission" date="2024-06" db="EMBL/GenBank/DDBJ databases">
        <authorList>
            <person name="Tuo L."/>
        </authorList>
    </citation>
    <scope>NUCLEOTIDE SEQUENCE [LARGE SCALE GENOMIC DNA]</scope>
    <source>
        <strain evidence="2 3">ZMM04-5</strain>
    </source>
</reference>
<evidence type="ECO:0000313" key="2">
    <source>
        <dbReference type="EMBL" id="MEW9807142.1"/>
    </source>
</evidence>
<evidence type="ECO:0000313" key="3">
    <source>
        <dbReference type="Proteomes" id="UP001556196"/>
    </source>
</evidence>
<keyword evidence="3" id="KW-1185">Reference proteome</keyword>
<feature type="signal peptide" evidence="1">
    <location>
        <begin position="1"/>
        <end position="21"/>
    </location>
</feature>
<comment type="caution">
    <text evidence="2">The sequence shown here is derived from an EMBL/GenBank/DDBJ whole genome shotgun (WGS) entry which is preliminary data.</text>
</comment>
<keyword evidence="1" id="KW-0732">Signal</keyword>
<dbReference type="RefSeq" id="WP_367724302.1">
    <property type="nucleotide sequence ID" value="NZ_JBFOCI010000004.1"/>
</dbReference>
<organism evidence="2 3">
    <name type="scientific">Mesorhizobium marinum</name>
    <dbReference type="NCBI Taxonomy" id="3228790"/>
    <lineage>
        <taxon>Bacteria</taxon>
        <taxon>Pseudomonadati</taxon>
        <taxon>Pseudomonadota</taxon>
        <taxon>Alphaproteobacteria</taxon>
        <taxon>Hyphomicrobiales</taxon>
        <taxon>Phyllobacteriaceae</taxon>
        <taxon>Mesorhizobium</taxon>
    </lineage>
</organism>
<dbReference type="Proteomes" id="UP001556196">
    <property type="component" value="Unassembled WGS sequence"/>
</dbReference>
<protein>
    <submittedName>
        <fullName evidence="2">Uncharacterized protein</fullName>
    </submittedName>
</protein>
<gene>
    <name evidence="2" type="ORF">ABUE31_14205</name>
</gene>
<accession>A0ABV3R3L5</accession>
<evidence type="ECO:0000256" key="1">
    <source>
        <dbReference type="SAM" id="SignalP"/>
    </source>
</evidence>
<name>A0ABV3R3L5_9HYPH</name>
<proteinExistence type="predicted"/>
<dbReference type="EMBL" id="JBFOCI010000004">
    <property type="protein sequence ID" value="MEW9807142.1"/>
    <property type="molecule type" value="Genomic_DNA"/>
</dbReference>
<sequence length="133" mass="13900">MQVLPLLVAALVGLFAAPAAAGTQSFDVTIRNTGETVLACDASIAHWFSNALGDVAPGQTLRFTLLADASDGTVFMRNSAGDEMPVQRLWCGLKGRSWATRAEIGLDRRIGEVPAPIALDCAGKTASTVCARP</sequence>
<feature type="chain" id="PRO_5045729071" evidence="1">
    <location>
        <begin position="22"/>
        <end position="133"/>
    </location>
</feature>